<keyword evidence="3" id="KW-0238">DNA-binding</keyword>
<keyword evidence="4" id="KW-0804">Transcription</keyword>
<accession>A0A7X6JZ50</accession>
<dbReference type="InterPro" id="IPR058163">
    <property type="entry name" value="LysR-type_TF_proteobact-type"/>
</dbReference>
<name>A0A7X6JZ50_9RHOB</name>
<dbReference type="FunFam" id="1.10.10.10:FF:000001">
    <property type="entry name" value="LysR family transcriptional regulator"/>
    <property type="match status" value="1"/>
</dbReference>
<dbReference type="Proteomes" id="UP000526408">
    <property type="component" value="Unassembled WGS sequence"/>
</dbReference>
<dbReference type="InterPro" id="IPR005119">
    <property type="entry name" value="LysR_subst-bd"/>
</dbReference>
<dbReference type="Pfam" id="PF03466">
    <property type="entry name" value="LysR_substrate"/>
    <property type="match status" value="1"/>
</dbReference>
<protein>
    <submittedName>
        <fullName evidence="6">LysR family transcriptional regulator</fullName>
    </submittedName>
</protein>
<dbReference type="InterPro" id="IPR036390">
    <property type="entry name" value="WH_DNA-bd_sf"/>
</dbReference>
<gene>
    <name evidence="6" type="ORF">HCU73_07550</name>
</gene>
<sequence>MKDDRLVEMRVFRAVVETGGFTAAAHALGASQPFVSQTVQRLEARLATKLLHRTTRGQRLTPAGERYLEAARHVLETVERSETLWQQEAAQIDGRLRVTAPIAFGLDRVTPLMPGFLSRHPGLSLDLRLTDDHEDLIAGAIDVAIRMGPLTDSSLRHRRLCRLRRLVVAAPALVQAHGRPATLDDLGRLPCLAWDANRDHLNRWAFDRGGDRVVFQARSRFRGNQGMSLFQMCLAGVGVMRVAEHLARPAIRDGRLVELLPDHAPADDTAIQAVFLPDRDMVPRIRSFIDMLVAAFRAPDWEADGPAPGA</sequence>
<dbReference type="InterPro" id="IPR036388">
    <property type="entry name" value="WH-like_DNA-bd_sf"/>
</dbReference>
<dbReference type="PRINTS" id="PR00039">
    <property type="entry name" value="HTHLYSR"/>
</dbReference>
<dbReference type="EMBL" id="JAAZQQ010000002">
    <property type="protein sequence ID" value="NKX44443.1"/>
    <property type="molecule type" value="Genomic_DNA"/>
</dbReference>
<keyword evidence="7" id="KW-1185">Reference proteome</keyword>
<proteinExistence type="inferred from homology"/>
<comment type="caution">
    <text evidence="6">The sequence shown here is derived from an EMBL/GenBank/DDBJ whole genome shotgun (WGS) entry which is preliminary data.</text>
</comment>
<dbReference type="Pfam" id="PF00126">
    <property type="entry name" value="HTH_1"/>
    <property type="match status" value="1"/>
</dbReference>
<dbReference type="Gene3D" id="1.10.10.10">
    <property type="entry name" value="Winged helix-like DNA-binding domain superfamily/Winged helix DNA-binding domain"/>
    <property type="match status" value="1"/>
</dbReference>
<evidence type="ECO:0000256" key="4">
    <source>
        <dbReference type="ARBA" id="ARBA00023163"/>
    </source>
</evidence>
<dbReference type="Gene3D" id="3.40.190.290">
    <property type="match status" value="1"/>
</dbReference>
<evidence type="ECO:0000313" key="6">
    <source>
        <dbReference type="EMBL" id="NKX44443.1"/>
    </source>
</evidence>
<feature type="domain" description="HTH lysR-type" evidence="5">
    <location>
        <begin position="9"/>
        <end position="61"/>
    </location>
</feature>
<dbReference type="AlphaFoldDB" id="A0A7X6JZ50"/>
<dbReference type="CDD" id="cd08422">
    <property type="entry name" value="PBP2_CrgA_like"/>
    <property type="match status" value="1"/>
</dbReference>
<dbReference type="SUPFAM" id="SSF53850">
    <property type="entry name" value="Periplasmic binding protein-like II"/>
    <property type="match status" value="1"/>
</dbReference>
<dbReference type="PANTHER" id="PTHR30537:SF5">
    <property type="entry name" value="HTH-TYPE TRANSCRIPTIONAL ACTIVATOR TTDR-RELATED"/>
    <property type="match status" value="1"/>
</dbReference>
<organism evidence="6 7">
    <name type="scientific">Roseicyclus persicicus</name>
    <dbReference type="NCBI Taxonomy" id="2650661"/>
    <lineage>
        <taxon>Bacteria</taxon>
        <taxon>Pseudomonadati</taxon>
        <taxon>Pseudomonadota</taxon>
        <taxon>Alphaproteobacteria</taxon>
        <taxon>Rhodobacterales</taxon>
        <taxon>Roseobacteraceae</taxon>
        <taxon>Roseicyclus</taxon>
    </lineage>
</organism>
<evidence type="ECO:0000256" key="3">
    <source>
        <dbReference type="ARBA" id="ARBA00023125"/>
    </source>
</evidence>
<evidence type="ECO:0000259" key="5">
    <source>
        <dbReference type="PROSITE" id="PS50931"/>
    </source>
</evidence>
<dbReference type="InterPro" id="IPR000847">
    <property type="entry name" value="LysR_HTH_N"/>
</dbReference>
<dbReference type="PANTHER" id="PTHR30537">
    <property type="entry name" value="HTH-TYPE TRANSCRIPTIONAL REGULATOR"/>
    <property type="match status" value="1"/>
</dbReference>
<dbReference type="GO" id="GO:0003677">
    <property type="term" value="F:DNA binding"/>
    <property type="evidence" value="ECO:0007669"/>
    <property type="project" value="UniProtKB-KW"/>
</dbReference>
<dbReference type="GO" id="GO:0003700">
    <property type="term" value="F:DNA-binding transcription factor activity"/>
    <property type="evidence" value="ECO:0007669"/>
    <property type="project" value="InterPro"/>
</dbReference>
<keyword evidence="2" id="KW-0805">Transcription regulation</keyword>
<dbReference type="SUPFAM" id="SSF46785">
    <property type="entry name" value="Winged helix' DNA-binding domain"/>
    <property type="match status" value="1"/>
</dbReference>
<dbReference type="PROSITE" id="PS50931">
    <property type="entry name" value="HTH_LYSR"/>
    <property type="match status" value="1"/>
</dbReference>
<dbReference type="RefSeq" id="WP_168622816.1">
    <property type="nucleotide sequence ID" value="NZ_JAAZQQ010000002.1"/>
</dbReference>
<evidence type="ECO:0000313" key="7">
    <source>
        <dbReference type="Proteomes" id="UP000526408"/>
    </source>
</evidence>
<evidence type="ECO:0000256" key="1">
    <source>
        <dbReference type="ARBA" id="ARBA00009437"/>
    </source>
</evidence>
<reference evidence="6 7" key="1">
    <citation type="submission" date="2020-04" db="EMBL/GenBank/DDBJ databases">
        <authorList>
            <person name="Yoon J."/>
        </authorList>
    </citation>
    <scope>NUCLEOTIDE SEQUENCE [LARGE SCALE GENOMIC DNA]</scope>
    <source>
        <strain evidence="6 7">KMU-115</strain>
    </source>
</reference>
<comment type="similarity">
    <text evidence="1">Belongs to the LysR transcriptional regulatory family.</text>
</comment>
<evidence type="ECO:0000256" key="2">
    <source>
        <dbReference type="ARBA" id="ARBA00023015"/>
    </source>
</evidence>